<dbReference type="GO" id="GO:0051707">
    <property type="term" value="P:response to other organism"/>
    <property type="evidence" value="ECO:0007669"/>
    <property type="project" value="UniProtKB-ARBA"/>
</dbReference>
<evidence type="ECO:0000256" key="6">
    <source>
        <dbReference type="ARBA" id="ARBA00022679"/>
    </source>
</evidence>
<accession>A0A5J9TG06</accession>
<dbReference type="InterPro" id="IPR003609">
    <property type="entry name" value="Pan_app"/>
</dbReference>
<dbReference type="CDD" id="cd14066">
    <property type="entry name" value="STKc_IRAK"/>
    <property type="match status" value="1"/>
</dbReference>
<keyword evidence="6" id="KW-0808">Transferase</keyword>
<feature type="domain" description="Bulb-type lectin" evidence="21">
    <location>
        <begin position="25"/>
        <end position="165"/>
    </location>
</feature>
<comment type="catalytic activity">
    <reaction evidence="15">
        <text>L-seryl-[protein] + ATP = O-phospho-L-seryl-[protein] + ADP + H(+)</text>
        <dbReference type="Rhea" id="RHEA:17989"/>
        <dbReference type="Rhea" id="RHEA-COMP:9863"/>
        <dbReference type="Rhea" id="RHEA-COMP:11604"/>
        <dbReference type="ChEBI" id="CHEBI:15378"/>
        <dbReference type="ChEBI" id="CHEBI:29999"/>
        <dbReference type="ChEBI" id="CHEBI:30616"/>
        <dbReference type="ChEBI" id="CHEBI:83421"/>
        <dbReference type="ChEBI" id="CHEBI:456216"/>
        <dbReference type="EC" id="2.7.11.1"/>
    </reaction>
</comment>
<name>A0A5J9TG06_9POAL</name>
<dbReference type="InterPro" id="IPR011009">
    <property type="entry name" value="Kinase-like_dom_sf"/>
</dbReference>
<dbReference type="CDD" id="cd01098">
    <property type="entry name" value="PAN_AP_plant"/>
    <property type="match status" value="1"/>
</dbReference>
<dbReference type="EMBL" id="RWGY01000039">
    <property type="protein sequence ID" value="TVU10343.1"/>
    <property type="molecule type" value="Genomic_DNA"/>
</dbReference>
<organism evidence="23 24">
    <name type="scientific">Eragrostis curvula</name>
    <name type="common">weeping love grass</name>
    <dbReference type="NCBI Taxonomy" id="38414"/>
    <lineage>
        <taxon>Eukaryota</taxon>
        <taxon>Viridiplantae</taxon>
        <taxon>Streptophyta</taxon>
        <taxon>Embryophyta</taxon>
        <taxon>Tracheophyta</taxon>
        <taxon>Spermatophyta</taxon>
        <taxon>Magnoliopsida</taxon>
        <taxon>Liliopsida</taxon>
        <taxon>Poales</taxon>
        <taxon>Poaceae</taxon>
        <taxon>PACMAD clade</taxon>
        <taxon>Chloridoideae</taxon>
        <taxon>Eragrostideae</taxon>
        <taxon>Eragrostidinae</taxon>
        <taxon>Eragrostis</taxon>
    </lineage>
</organism>
<dbReference type="PANTHER" id="PTHR27002">
    <property type="entry name" value="RECEPTOR-LIKE SERINE/THREONINE-PROTEIN KINASE SD1-8"/>
    <property type="match status" value="1"/>
</dbReference>
<feature type="domain" description="Protein kinase" evidence="20">
    <location>
        <begin position="539"/>
        <end position="825"/>
    </location>
</feature>
<evidence type="ECO:0000256" key="15">
    <source>
        <dbReference type="ARBA" id="ARBA00048679"/>
    </source>
</evidence>
<dbReference type="PROSITE" id="PS00108">
    <property type="entry name" value="PROTEIN_KINASE_ST"/>
    <property type="match status" value="1"/>
</dbReference>
<dbReference type="OrthoDB" id="619931at2759"/>
<evidence type="ECO:0000256" key="19">
    <source>
        <dbReference type="SAM" id="SignalP"/>
    </source>
</evidence>
<dbReference type="CDD" id="cd00028">
    <property type="entry name" value="B_lectin"/>
    <property type="match status" value="1"/>
</dbReference>
<proteinExistence type="predicted"/>
<comment type="caution">
    <text evidence="23">The sequence shown here is derived from an EMBL/GenBank/DDBJ whole genome shotgun (WGS) entry which is preliminary data.</text>
</comment>
<evidence type="ECO:0000256" key="12">
    <source>
        <dbReference type="ARBA" id="ARBA00023170"/>
    </source>
</evidence>
<evidence type="ECO:0000256" key="2">
    <source>
        <dbReference type="ARBA" id="ARBA00012513"/>
    </source>
</evidence>
<dbReference type="Gene3D" id="3.30.200.20">
    <property type="entry name" value="Phosphorylase Kinase, domain 1"/>
    <property type="match status" value="1"/>
</dbReference>
<feature type="transmembrane region" description="Helical" evidence="18">
    <location>
        <begin position="460"/>
        <end position="480"/>
    </location>
</feature>
<evidence type="ECO:0000259" key="20">
    <source>
        <dbReference type="PROSITE" id="PS50011"/>
    </source>
</evidence>
<sequence>MEWSRSTCITAVVLLLLPRLCSPAGDQLAAGESLLPGQTIVSDGGAFALGFFSPSNATPGRQYIGIWYNTIPARTVVWVGNRDAPVIVGDARSGNSSAAAPSLALSNNTSNLILYDAGGRIVWTTNITATATSSSSTATTTAVLKNNGNLVLQSPNSTVLWQSFDHPTDTFVPEMKVGLRDRSSRESWRVVSWKGPGDPSPGSFSYGMDPDTLLQMLVWNGTRRYWRSTPWTGYMALTRYYPATGTAIYVTVLDGDDEVYMSFTVSDGSPPTRYVVTDAGRFQILSWSRNASAWTALESWPSSSCSPYATCGAYGYCDLSTGPAEATCKCLDGFEPASREEWSGGVFSRGCRRTQALAPCGGEDGFLPFRYMKVPDKFVFVGNKSSDECAAECSRNCSCVAYAFANLSSSSAKGEVARCLVWTDELLDTQMIGDRWGVTVDTLYLRVPSGGRSRTKILKIVLPVVASVLVLTCIFVVCFCKFRGKRRRRINDSEKKLQVPGSMRTSRFTSSDLGEGNATEYLEFPSIQFSDIVAATNDFSRACMIGRGGFGKVYMATLAGGREVAVKRLSKDSEQGIEEFKNEAILIAKLQHRNLVRLLGCCTEGAERLLIYEYLANKGLDAILFNSERKSLLDWPTRFGIIKGVARGLLYLHQDSRLTVIHRDLKASNVLLDAEMRPKIADFGMAKIFGENQQKANTKRVVGTYGYIAPEYRLEGVISVKSDVYSFGILVLEIVSGIRISSTDDIMGSPGLVPYAWKLWKNGNASDLVDSSVAESCVLDEALLCIHVGLLCVQDDPNGRPLMSSVVSILDNGSVSLPTPDQPAYFAERGWKSGGNGEDVETSRNSMTMTVLQGR</sequence>
<dbReference type="PROSITE" id="PS50011">
    <property type="entry name" value="PROTEIN_KINASE_DOM"/>
    <property type="match status" value="1"/>
</dbReference>
<dbReference type="Pfam" id="PF08276">
    <property type="entry name" value="PAN_2"/>
    <property type="match status" value="1"/>
</dbReference>
<feature type="non-terminal residue" evidence="23">
    <location>
        <position position="1"/>
    </location>
</feature>
<keyword evidence="4" id="KW-0723">Serine/threonine-protein kinase</keyword>
<evidence type="ECO:0000256" key="14">
    <source>
        <dbReference type="ARBA" id="ARBA00047899"/>
    </source>
</evidence>
<feature type="binding site" evidence="16">
    <location>
        <position position="567"/>
    </location>
    <ligand>
        <name>ATP</name>
        <dbReference type="ChEBI" id="CHEBI:30616"/>
    </ligand>
</feature>
<dbReference type="InterPro" id="IPR017441">
    <property type="entry name" value="Protein_kinase_ATP_BS"/>
</dbReference>
<dbReference type="InterPro" id="IPR036426">
    <property type="entry name" value="Bulb-type_lectin_dom_sf"/>
</dbReference>
<evidence type="ECO:0000256" key="8">
    <source>
        <dbReference type="ARBA" id="ARBA00022741"/>
    </source>
</evidence>
<dbReference type="AlphaFoldDB" id="A0A5J9TG06"/>
<feature type="region of interest" description="Disordered" evidence="17">
    <location>
        <begin position="829"/>
        <end position="855"/>
    </location>
</feature>
<dbReference type="GO" id="GO:0004674">
    <property type="term" value="F:protein serine/threonine kinase activity"/>
    <property type="evidence" value="ECO:0007669"/>
    <property type="project" value="UniProtKB-KW"/>
</dbReference>
<evidence type="ECO:0000259" key="21">
    <source>
        <dbReference type="PROSITE" id="PS50927"/>
    </source>
</evidence>
<dbReference type="Gene3D" id="2.90.10.10">
    <property type="entry name" value="Bulb-type lectin domain"/>
    <property type="match status" value="1"/>
</dbReference>
<gene>
    <name evidence="23" type="ORF">EJB05_43867</name>
</gene>
<keyword evidence="13" id="KW-0325">Glycoprotein</keyword>
<keyword evidence="24" id="KW-1185">Reference proteome</keyword>
<dbReference type="EC" id="2.7.11.1" evidence="2"/>
<dbReference type="Gene3D" id="1.10.510.10">
    <property type="entry name" value="Transferase(Phosphotransferase) domain 1"/>
    <property type="match status" value="1"/>
</dbReference>
<evidence type="ECO:0000259" key="22">
    <source>
        <dbReference type="PROSITE" id="PS50948"/>
    </source>
</evidence>
<dbReference type="SUPFAM" id="SSF51110">
    <property type="entry name" value="alpha-D-mannose-specific plant lectins"/>
    <property type="match status" value="1"/>
</dbReference>
<comment type="subcellular location">
    <subcellularLocation>
        <location evidence="1">Cell membrane</location>
        <topology evidence="1">Single-pass type I membrane protein</topology>
    </subcellularLocation>
</comment>
<dbReference type="FunFam" id="1.10.510.10:FF:000060">
    <property type="entry name" value="G-type lectin S-receptor-like serine/threonine-protein kinase"/>
    <property type="match status" value="1"/>
</dbReference>
<dbReference type="InterPro" id="IPR000858">
    <property type="entry name" value="S_locus_glycoprot_dom"/>
</dbReference>
<feature type="domain" description="Apple" evidence="22">
    <location>
        <begin position="360"/>
        <end position="445"/>
    </location>
</feature>
<dbReference type="SMART" id="SM00220">
    <property type="entry name" value="S_TKc"/>
    <property type="match status" value="1"/>
</dbReference>
<keyword evidence="11" id="KW-1015">Disulfide bond</keyword>
<evidence type="ECO:0000256" key="3">
    <source>
        <dbReference type="ARBA" id="ARBA00022475"/>
    </source>
</evidence>
<evidence type="ECO:0000313" key="23">
    <source>
        <dbReference type="EMBL" id="TVU10343.1"/>
    </source>
</evidence>
<dbReference type="Pfam" id="PF00954">
    <property type="entry name" value="S_locus_glycop"/>
    <property type="match status" value="1"/>
</dbReference>
<evidence type="ECO:0000256" key="16">
    <source>
        <dbReference type="PROSITE-ProRule" id="PRU10141"/>
    </source>
</evidence>
<dbReference type="Pfam" id="PF01453">
    <property type="entry name" value="B_lectin"/>
    <property type="match status" value="1"/>
</dbReference>
<dbReference type="InterPro" id="IPR008271">
    <property type="entry name" value="Ser/Thr_kinase_AS"/>
</dbReference>
<dbReference type="GO" id="GO:0048544">
    <property type="term" value="P:recognition of pollen"/>
    <property type="evidence" value="ECO:0007669"/>
    <property type="project" value="InterPro"/>
</dbReference>
<feature type="signal peptide" evidence="19">
    <location>
        <begin position="1"/>
        <end position="23"/>
    </location>
</feature>
<dbReference type="GO" id="GO:0005886">
    <property type="term" value="C:plasma membrane"/>
    <property type="evidence" value="ECO:0007669"/>
    <property type="project" value="UniProtKB-SubCell"/>
</dbReference>
<evidence type="ECO:0000256" key="11">
    <source>
        <dbReference type="ARBA" id="ARBA00023157"/>
    </source>
</evidence>
<evidence type="ECO:0000313" key="24">
    <source>
        <dbReference type="Proteomes" id="UP000324897"/>
    </source>
</evidence>
<dbReference type="PROSITE" id="PS50927">
    <property type="entry name" value="BULB_LECTIN"/>
    <property type="match status" value="1"/>
</dbReference>
<comment type="catalytic activity">
    <reaction evidence="14">
        <text>L-threonyl-[protein] + ATP = O-phospho-L-threonyl-[protein] + ADP + H(+)</text>
        <dbReference type="Rhea" id="RHEA:46608"/>
        <dbReference type="Rhea" id="RHEA-COMP:11060"/>
        <dbReference type="Rhea" id="RHEA-COMP:11605"/>
        <dbReference type="ChEBI" id="CHEBI:15378"/>
        <dbReference type="ChEBI" id="CHEBI:30013"/>
        <dbReference type="ChEBI" id="CHEBI:30616"/>
        <dbReference type="ChEBI" id="CHEBI:61977"/>
        <dbReference type="ChEBI" id="CHEBI:456216"/>
        <dbReference type="EC" id="2.7.11.1"/>
    </reaction>
</comment>
<dbReference type="PROSITE" id="PS50948">
    <property type="entry name" value="PAN"/>
    <property type="match status" value="1"/>
</dbReference>
<evidence type="ECO:0000256" key="1">
    <source>
        <dbReference type="ARBA" id="ARBA00004251"/>
    </source>
</evidence>
<dbReference type="PANTHER" id="PTHR27002:SF819">
    <property type="entry name" value="RECEPTOR-LIKE SERINE_THREONINE-PROTEIN KINASE"/>
    <property type="match status" value="1"/>
</dbReference>
<dbReference type="InterPro" id="IPR024171">
    <property type="entry name" value="SRK-like_kinase"/>
</dbReference>
<keyword evidence="3" id="KW-1003">Cell membrane</keyword>
<keyword evidence="18" id="KW-1133">Transmembrane helix</keyword>
<keyword evidence="10 16" id="KW-0067">ATP-binding</keyword>
<dbReference type="Gramene" id="TVU10343">
    <property type="protein sequence ID" value="TVU10343"/>
    <property type="gene ID" value="EJB05_43867"/>
</dbReference>
<reference evidence="23 24" key="1">
    <citation type="journal article" date="2019" name="Sci. Rep.">
        <title>A high-quality genome of Eragrostis curvula grass provides insights into Poaceae evolution and supports new strategies to enhance forage quality.</title>
        <authorList>
            <person name="Carballo J."/>
            <person name="Santos B.A.C.M."/>
            <person name="Zappacosta D."/>
            <person name="Garbus I."/>
            <person name="Selva J.P."/>
            <person name="Gallo C.A."/>
            <person name="Diaz A."/>
            <person name="Albertini E."/>
            <person name="Caccamo M."/>
            <person name="Echenique V."/>
        </authorList>
    </citation>
    <scope>NUCLEOTIDE SEQUENCE [LARGE SCALE GENOMIC DNA]</scope>
    <source>
        <strain evidence="24">cv. Victoria</strain>
        <tissue evidence="23">Leaf</tissue>
    </source>
</reference>
<feature type="chain" id="PRO_5023924918" description="non-specific serine/threonine protein kinase" evidence="19">
    <location>
        <begin position="24"/>
        <end position="855"/>
    </location>
</feature>
<evidence type="ECO:0000256" key="7">
    <source>
        <dbReference type="ARBA" id="ARBA00022729"/>
    </source>
</evidence>
<keyword evidence="18" id="KW-0812">Transmembrane</keyword>
<evidence type="ECO:0000256" key="4">
    <source>
        <dbReference type="ARBA" id="ARBA00022527"/>
    </source>
</evidence>
<evidence type="ECO:0000256" key="17">
    <source>
        <dbReference type="SAM" id="MobiDB-lite"/>
    </source>
</evidence>
<keyword evidence="18" id="KW-0472">Membrane</keyword>
<dbReference type="SMART" id="SM00108">
    <property type="entry name" value="B_lectin"/>
    <property type="match status" value="1"/>
</dbReference>
<evidence type="ECO:0000256" key="18">
    <source>
        <dbReference type="SAM" id="Phobius"/>
    </source>
</evidence>
<evidence type="ECO:0000256" key="10">
    <source>
        <dbReference type="ARBA" id="ARBA00022840"/>
    </source>
</evidence>
<keyword evidence="9" id="KW-0418">Kinase</keyword>
<keyword evidence="7 19" id="KW-0732">Signal</keyword>
<dbReference type="InterPro" id="IPR000719">
    <property type="entry name" value="Prot_kinase_dom"/>
</dbReference>
<feature type="compositionally biased region" description="Polar residues" evidence="17">
    <location>
        <begin position="843"/>
        <end position="855"/>
    </location>
</feature>
<dbReference type="PIRSF" id="PIRSF000641">
    <property type="entry name" value="SRK"/>
    <property type="match status" value="1"/>
</dbReference>
<dbReference type="GO" id="GO:0005524">
    <property type="term" value="F:ATP binding"/>
    <property type="evidence" value="ECO:0007669"/>
    <property type="project" value="UniProtKB-UniRule"/>
</dbReference>
<keyword evidence="12" id="KW-0675">Receptor</keyword>
<keyword evidence="5" id="KW-0245">EGF-like domain</keyword>
<evidence type="ECO:0000256" key="5">
    <source>
        <dbReference type="ARBA" id="ARBA00022536"/>
    </source>
</evidence>
<evidence type="ECO:0000256" key="9">
    <source>
        <dbReference type="ARBA" id="ARBA00022777"/>
    </source>
</evidence>
<keyword evidence="8 16" id="KW-0547">Nucleotide-binding</keyword>
<dbReference type="SUPFAM" id="SSF56112">
    <property type="entry name" value="Protein kinase-like (PK-like)"/>
    <property type="match status" value="1"/>
</dbReference>
<dbReference type="Pfam" id="PF07714">
    <property type="entry name" value="PK_Tyr_Ser-Thr"/>
    <property type="match status" value="1"/>
</dbReference>
<evidence type="ECO:0000256" key="13">
    <source>
        <dbReference type="ARBA" id="ARBA00023180"/>
    </source>
</evidence>
<dbReference type="PROSITE" id="PS00107">
    <property type="entry name" value="PROTEIN_KINASE_ATP"/>
    <property type="match status" value="1"/>
</dbReference>
<protein>
    <recommendedName>
        <fullName evidence="2">non-specific serine/threonine protein kinase</fullName>
        <ecNumber evidence="2">2.7.11.1</ecNumber>
    </recommendedName>
</protein>
<dbReference type="InterPro" id="IPR001245">
    <property type="entry name" value="Ser-Thr/Tyr_kinase_cat_dom"/>
</dbReference>
<dbReference type="Proteomes" id="UP000324897">
    <property type="component" value="Chromosome 3"/>
</dbReference>
<dbReference type="FunFam" id="3.30.200.20:FF:001238">
    <property type="entry name" value="Os08g0179000 protein"/>
    <property type="match status" value="1"/>
</dbReference>
<dbReference type="InterPro" id="IPR001480">
    <property type="entry name" value="Bulb-type_lectin_dom"/>
</dbReference>